<comment type="function">
    <text evidence="3">Catalyzes the removal of elemental sulfur atoms from cysteine to produce alanine. Seems to participate in the biosynthesis of the nitrogenase metalloclusters by providing the inorganic sulfur required for the Fe-S core formation.</text>
</comment>
<evidence type="ECO:0000259" key="12">
    <source>
        <dbReference type="Pfam" id="PF00266"/>
    </source>
</evidence>
<evidence type="ECO:0000256" key="10">
    <source>
        <dbReference type="ARBA" id="ARBA00050776"/>
    </source>
</evidence>
<dbReference type="InterPro" id="IPR015421">
    <property type="entry name" value="PyrdxlP-dep_Trfase_major"/>
</dbReference>
<evidence type="ECO:0000256" key="6">
    <source>
        <dbReference type="ARBA" id="ARBA00013558"/>
    </source>
</evidence>
<dbReference type="NCBIfam" id="TIGR01979">
    <property type="entry name" value="sufS"/>
    <property type="match status" value="1"/>
</dbReference>
<comment type="cofactor">
    <cofactor evidence="1">
        <name>pyridoxal 5'-phosphate</name>
        <dbReference type="ChEBI" id="CHEBI:597326"/>
    </cofactor>
</comment>
<dbReference type="InterPro" id="IPR000192">
    <property type="entry name" value="Aminotrans_V_dom"/>
</dbReference>
<dbReference type="CDD" id="cd06453">
    <property type="entry name" value="SufS_like"/>
    <property type="match status" value="1"/>
</dbReference>
<proteinExistence type="inferred from homology"/>
<dbReference type="PANTHER" id="PTHR43586">
    <property type="entry name" value="CYSTEINE DESULFURASE"/>
    <property type="match status" value="1"/>
</dbReference>
<dbReference type="InterPro" id="IPR015422">
    <property type="entry name" value="PyrdxlP-dep_Trfase_small"/>
</dbReference>
<dbReference type="GO" id="GO:0006534">
    <property type="term" value="P:cysteine metabolic process"/>
    <property type="evidence" value="ECO:0007669"/>
    <property type="project" value="InterPro"/>
</dbReference>
<evidence type="ECO:0000256" key="2">
    <source>
        <dbReference type="ARBA" id="ARBA00002824"/>
    </source>
</evidence>
<dbReference type="GO" id="GO:0031071">
    <property type="term" value="F:cysteine desulfurase activity"/>
    <property type="evidence" value="ECO:0007669"/>
    <property type="project" value="UniProtKB-EC"/>
</dbReference>
<protein>
    <recommendedName>
        <fullName evidence="6">Cysteine desulfurase</fullName>
        <ecNumber evidence="5">2.8.1.7</ecNumber>
    </recommendedName>
    <alternativeName>
        <fullName evidence="7">Probable cysteine desulfurase</fullName>
    </alternativeName>
</protein>
<comment type="catalytic activity">
    <reaction evidence="10">
        <text>(sulfur carrier)-H + L-cysteine = (sulfur carrier)-SH + L-alanine</text>
        <dbReference type="Rhea" id="RHEA:43892"/>
        <dbReference type="Rhea" id="RHEA-COMP:14737"/>
        <dbReference type="Rhea" id="RHEA-COMP:14739"/>
        <dbReference type="ChEBI" id="CHEBI:29917"/>
        <dbReference type="ChEBI" id="CHEBI:35235"/>
        <dbReference type="ChEBI" id="CHEBI:57972"/>
        <dbReference type="ChEBI" id="CHEBI:64428"/>
        <dbReference type="EC" id="2.8.1.7"/>
    </reaction>
</comment>
<dbReference type="Proteomes" id="UP000294881">
    <property type="component" value="Unassembled WGS sequence"/>
</dbReference>
<evidence type="ECO:0000256" key="8">
    <source>
        <dbReference type="ARBA" id="ARBA00022679"/>
    </source>
</evidence>
<evidence type="ECO:0000256" key="4">
    <source>
        <dbReference type="ARBA" id="ARBA00010447"/>
    </source>
</evidence>
<gene>
    <name evidence="13" type="ORF">EV666_11470</name>
</gene>
<dbReference type="AlphaFoldDB" id="A0A4R2GQK0"/>
<evidence type="ECO:0000256" key="1">
    <source>
        <dbReference type="ARBA" id="ARBA00001933"/>
    </source>
</evidence>
<reference evidence="13 14" key="1">
    <citation type="submission" date="2019-03" db="EMBL/GenBank/DDBJ databases">
        <title>Genomic Encyclopedia of Type Strains, Phase IV (KMG-IV): sequencing the most valuable type-strain genomes for metagenomic binning, comparative biology and taxonomic classification.</title>
        <authorList>
            <person name="Goeker M."/>
        </authorList>
    </citation>
    <scope>NUCLEOTIDE SEQUENCE [LARGE SCALE GENOMIC DNA]</scope>
    <source>
        <strain evidence="13 14">DSM 22958</strain>
    </source>
</reference>
<comment type="function">
    <text evidence="2">Catalyzes the removal of elemental sulfur and selenium atoms from L-cysteine, L-cystine, L-selenocysteine, and L-selenocystine to produce L-alanine.</text>
</comment>
<evidence type="ECO:0000256" key="11">
    <source>
        <dbReference type="SAM" id="MobiDB-lite"/>
    </source>
</evidence>
<evidence type="ECO:0000256" key="3">
    <source>
        <dbReference type="ARBA" id="ARBA00003120"/>
    </source>
</evidence>
<name>A0A4R2GQK0_9HYPH</name>
<dbReference type="PIRSF" id="PIRSF005572">
    <property type="entry name" value="NifS"/>
    <property type="match status" value="1"/>
</dbReference>
<feature type="region of interest" description="Disordered" evidence="11">
    <location>
        <begin position="1"/>
        <end position="33"/>
    </location>
</feature>
<dbReference type="InterPro" id="IPR016454">
    <property type="entry name" value="Cysteine_dSase"/>
</dbReference>
<dbReference type="InterPro" id="IPR010970">
    <property type="entry name" value="Cys_dSase_SufS"/>
</dbReference>
<keyword evidence="13" id="KW-0456">Lyase</keyword>
<dbReference type="EMBL" id="SLWL01000014">
    <property type="protein sequence ID" value="TCO10366.1"/>
    <property type="molecule type" value="Genomic_DNA"/>
</dbReference>
<evidence type="ECO:0000313" key="13">
    <source>
        <dbReference type="EMBL" id="TCO10366.1"/>
    </source>
</evidence>
<comment type="similarity">
    <text evidence="4">Belongs to the class-V pyridoxal-phosphate-dependent aminotransferase family. Csd subfamily.</text>
</comment>
<dbReference type="SUPFAM" id="SSF53383">
    <property type="entry name" value="PLP-dependent transferases"/>
    <property type="match status" value="1"/>
</dbReference>
<dbReference type="GO" id="GO:0016829">
    <property type="term" value="F:lyase activity"/>
    <property type="evidence" value="ECO:0007669"/>
    <property type="project" value="UniProtKB-KW"/>
</dbReference>
<organism evidence="13 14">
    <name type="scientific">Camelimonas lactis</name>
    <dbReference type="NCBI Taxonomy" id="659006"/>
    <lineage>
        <taxon>Bacteria</taxon>
        <taxon>Pseudomonadati</taxon>
        <taxon>Pseudomonadota</taxon>
        <taxon>Alphaproteobacteria</taxon>
        <taxon>Hyphomicrobiales</taxon>
        <taxon>Chelatococcaceae</taxon>
        <taxon>Camelimonas</taxon>
    </lineage>
</organism>
<keyword evidence="8" id="KW-0808">Transferase</keyword>
<sequence>MRSGASGSKHPAGSHALKPEFQEGGGSPAIVSMTDSTPAAPLDLARIRADFPILSRQVYGKPLVYLDNAASAQKPRAVIEAMTRAMETGYSNVHRGLHYMANAATEAFEDGREAVRAFLNAASTDEIIFTRSATEAINLVADSYGRMAIGEGDEIVLSIMEHHSNIVPWHFHRERKGAVLKWIPVDDNGVLDLDAYEKLLTDRTRIVAITHMSNVLGTIAPVKEMIRIAHARGVPVLVDGSQGAVHQHVDVRDLDADFYVFTGHKVYGPTGIGVLYGKRDLLAKMPPFNGGGEMIETVTTDTVTYNEPPHRFEAGTPPIVEAIGLGAALRYMEAIGRDRIHAHEADLSAYAHEQLSAMNSIRIIGRAPGKGAILSFEMNGAHAHDVATIIDRAGVAVRAGTHCAMPLLTRFGATSTCRASFALYNTRDEVDALVEALRKAERMFG</sequence>
<dbReference type="Gene3D" id="3.40.640.10">
    <property type="entry name" value="Type I PLP-dependent aspartate aminotransferase-like (Major domain)"/>
    <property type="match status" value="1"/>
</dbReference>
<evidence type="ECO:0000256" key="5">
    <source>
        <dbReference type="ARBA" id="ARBA00012239"/>
    </source>
</evidence>
<dbReference type="EC" id="2.8.1.7" evidence="5"/>
<dbReference type="Pfam" id="PF00266">
    <property type="entry name" value="Aminotran_5"/>
    <property type="match status" value="1"/>
</dbReference>
<dbReference type="PANTHER" id="PTHR43586:SF8">
    <property type="entry name" value="CYSTEINE DESULFURASE 1, CHLOROPLASTIC"/>
    <property type="match status" value="1"/>
</dbReference>
<evidence type="ECO:0000256" key="9">
    <source>
        <dbReference type="ARBA" id="ARBA00022898"/>
    </source>
</evidence>
<evidence type="ECO:0000313" key="14">
    <source>
        <dbReference type="Proteomes" id="UP000294881"/>
    </source>
</evidence>
<accession>A0A4R2GQK0</accession>
<comment type="caution">
    <text evidence="13">The sequence shown here is derived from an EMBL/GenBank/DDBJ whole genome shotgun (WGS) entry which is preliminary data.</text>
</comment>
<evidence type="ECO:0000256" key="7">
    <source>
        <dbReference type="ARBA" id="ARBA00021850"/>
    </source>
</evidence>
<dbReference type="Gene3D" id="3.90.1150.10">
    <property type="entry name" value="Aspartate Aminotransferase, domain 1"/>
    <property type="match status" value="1"/>
</dbReference>
<dbReference type="InterPro" id="IPR015424">
    <property type="entry name" value="PyrdxlP-dep_Trfase"/>
</dbReference>
<dbReference type="GO" id="GO:0030170">
    <property type="term" value="F:pyridoxal phosphate binding"/>
    <property type="evidence" value="ECO:0007669"/>
    <property type="project" value="InterPro"/>
</dbReference>
<keyword evidence="9" id="KW-0663">Pyridoxal phosphate</keyword>
<feature type="domain" description="Aminotransferase class V" evidence="12">
    <location>
        <begin position="64"/>
        <end position="433"/>
    </location>
</feature>
<keyword evidence="14" id="KW-1185">Reference proteome</keyword>